<dbReference type="EMBL" id="JBHFNS010000054">
    <property type="protein sequence ID" value="MFB2936109.1"/>
    <property type="molecule type" value="Genomic_DNA"/>
</dbReference>
<feature type="domain" description="DUF6888" evidence="1">
    <location>
        <begin position="3"/>
        <end position="59"/>
    </location>
</feature>
<dbReference type="InterPro" id="IPR054181">
    <property type="entry name" value="DUF6888"/>
</dbReference>
<evidence type="ECO:0000313" key="3">
    <source>
        <dbReference type="Proteomes" id="UP001576776"/>
    </source>
</evidence>
<comment type="caution">
    <text evidence="2">The sequence shown here is derived from an EMBL/GenBank/DDBJ whole genome shotgun (WGS) entry which is preliminary data.</text>
</comment>
<protein>
    <recommendedName>
        <fullName evidence="1">DUF6888 domain-containing protein</fullName>
    </recommendedName>
</protein>
<accession>A0ABV4YBC1</accession>
<evidence type="ECO:0000259" key="1">
    <source>
        <dbReference type="Pfam" id="PF21828"/>
    </source>
</evidence>
<dbReference type="Proteomes" id="UP001576776">
    <property type="component" value="Unassembled WGS sequence"/>
</dbReference>
<proteinExistence type="predicted"/>
<keyword evidence="3" id="KW-1185">Reference proteome</keyword>
<organism evidence="2 3">
    <name type="scientific">Floridaenema fluviatile BLCC-F154</name>
    <dbReference type="NCBI Taxonomy" id="3153640"/>
    <lineage>
        <taxon>Bacteria</taxon>
        <taxon>Bacillati</taxon>
        <taxon>Cyanobacteriota</taxon>
        <taxon>Cyanophyceae</taxon>
        <taxon>Oscillatoriophycideae</taxon>
        <taxon>Aerosakkonematales</taxon>
        <taxon>Aerosakkonemataceae</taxon>
        <taxon>Floridanema</taxon>
        <taxon>Floridanema fluviatile</taxon>
    </lineage>
</organism>
<dbReference type="Pfam" id="PF21828">
    <property type="entry name" value="DUF6888"/>
    <property type="match status" value="1"/>
</dbReference>
<reference evidence="2 3" key="1">
    <citation type="submission" date="2024-09" db="EMBL/GenBank/DDBJ databases">
        <title>Floridaenema gen nov. (Aerosakkonemataceae, Aerosakkonematales ord. nov., Cyanobacteria) from benthic tropical and subtropical fresh waters, with the description of four new species.</title>
        <authorList>
            <person name="Moretto J.A."/>
            <person name="Berthold D.E."/>
            <person name="Lefler F.W."/>
            <person name="Huang I.-S."/>
            <person name="Laughinghouse H. IV."/>
        </authorList>
    </citation>
    <scope>NUCLEOTIDE SEQUENCE [LARGE SCALE GENOMIC DNA]</scope>
    <source>
        <strain evidence="2 3">BLCC-F154</strain>
    </source>
</reference>
<name>A0ABV4YBC1_9CYAN</name>
<evidence type="ECO:0000313" key="2">
    <source>
        <dbReference type="EMBL" id="MFB2936109.1"/>
    </source>
</evidence>
<sequence length="61" mass="7068">MREPTGAQLRTLYRLCHLLTNMMFQPIHIVRLDERSLNLFILAGQGEDIEFEIQPDGSIEP</sequence>
<gene>
    <name evidence="2" type="ORF">ACE1B6_12725</name>
</gene>
<dbReference type="RefSeq" id="WP_413257608.1">
    <property type="nucleotide sequence ID" value="NZ_JBHFNS010000054.1"/>
</dbReference>